<feature type="region of interest" description="Disordered" evidence="5">
    <location>
        <begin position="869"/>
        <end position="892"/>
    </location>
</feature>
<feature type="non-terminal residue" evidence="7">
    <location>
        <position position="1"/>
    </location>
</feature>
<dbReference type="InterPro" id="IPR011009">
    <property type="entry name" value="Kinase-like_dom_sf"/>
</dbReference>
<dbReference type="InterPro" id="IPR000719">
    <property type="entry name" value="Prot_kinase_dom"/>
</dbReference>
<gene>
    <name evidence="7" type="ORF">RhiirA1_459063</name>
</gene>
<dbReference type="VEuPathDB" id="FungiDB:RhiirFUN_017608"/>
<feature type="domain" description="Protein kinase" evidence="6">
    <location>
        <begin position="259"/>
        <end position="517"/>
    </location>
</feature>
<keyword evidence="4" id="KW-0067">ATP-binding</keyword>
<dbReference type="Gene3D" id="1.25.40.10">
    <property type="entry name" value="Tetratricopeptide repeat domain"/>
    <property type="match status" value="1"/>
</dbReference>
<evidence type="ECO:0000313" key="8">
    <source>
        <dbReference type="Proteomes" id="UP000232688"/>
    </source>
</evidence>
<comment type="caution">
    <text evidence="7">The sequence shown here is derived from an EMBL/GenBank/DDBJ whole genome shotgun (WGS) entry which is preliminary data.</text>
</comment>
<dbReference type="VEuPathDB" id="FungiDB:RhiirA1_459063"/>
<reference evidence="7 8" key="2">
    <citation type="submission" date="2017-10" db="EMBL/GenBank/DDBJ databases">
        <title>Genome analyses suggest a sexual origin of heterokaryosis in a supposedly ancient asexual fungus.</title>
        <authorList>
            <person name="Corradi N."/>
            <person name="Sedzielewska K."/>
            <person name="Noel J."/>
            <person name="Charron P."/>
            <person name="Farinelli L."/>
            <person name="Marton T."/>
            <person name="Kruger M."/>
            <person name="Pelin A."/>
            <person name="Brachmann A."/>
            <person name="Corradi N."/>
        </authorList>
    </citation>
    <scope>NUCLEOTIDE SEQUENCE [LARGE SCALE GENOMIC DNA]</scope>
    <source>
        <strain evidence="7 8">A1</strain>
    </source>
</reference>
<dbReference type="GO" id="GO:0005524">
    <property type="term" value="F:ATP binding"/>
    <property type="evidence" value="ECO:0007669"/>
    <property type="project" value="UniProtKB-KW"/>
</dbReference>
<dbReference type="Pfam" id="PF07714">
    <property type="entry name" value="PK_Tyr_Ser-Thr"/>
    <property type="match status" value="1"/>
</dbReference>
<dbReference type="VEuPathDB" id="FungiDB:FUN_000225"/>
<dbReference type="SUPFAM" id="SSF56112">
    <property type="entry name" value="Protein kinase-like (PK-like)"/>
    <property type="match status" value="1"/>
</dbReference>
<evidence type="ECO:0000256" key="4">
    <source>
        <dbReference type="ARBA" id="ARBA00022840"/>
    </source>
</evidence>
<proteinExistence type="predicted"/>
<reference evidence="7 8" key="1">
    <citation type="submission" date="2017-10" db="EMBL/GenBank/DDBJ databases">
        <title>Extensive intraspecific genome diversity in a model arbuscular mycorrhizal fungus.</title>
        <authorList>
            <person name="Chen E.C.H."/>
            <person name="Morin E."/>
            <person name="Baudet D."/>
            <person name="Noel J."/>
            <person name="Ndikumana S."/>
            <person name="Charron P."/>
            <person name="St-Onge C."/>
            <person name="Giorgi J."/>
            <person name="Grigoriev I.V."/>
            <person name="Roux C."/>
            <person name="Martin F.M."/>
            <person name="Corradi N."/>
        </authorList>
    </citation>
    <scope>NUCLEOTIDE SEQUENCE [LARGE SCALE GENOMIC DNA]</scope>
    <source>
        <strain evidence="7 8">A1</strain>
    </source>
</reference>
<evidence type="ECO:0000256" key="1">
    <source>
        <dbReference type="ARBA" id="ARBA00022679"/>
    </source>
</evidence>
<feature type="region of interest" description="Disordered" evidence="5">
    <location>
        <begin position="827"/>
        <end position="854"/>
    </location>
</feature>
<evidence type="ECO:0000256" key="5">
    <source>
        <dbReference type="SAM" id="MobiDB-lite"/>
    </source>
</evidence>
<dbReference type="SUPFAM" id="SSF81901">
    <property type="entry name" value="HCP-like"/>
    <property type="match status" value="1"/>
</dbReference>
<dbReference type="PANTHER" id="PTHR44329">
    <property type="entry name" value="SERINE/THREONINE-PROTEIN KINASE TNNI3K-RELATED"/>
    <property type="match status" value="1"/>
</dbReference>
<dbReference type="VEuPathDB" id="FungiDB:FUN_000226"/>
<keyword evidence="1" id="KW-0808">Transferase</keyword>
<evidence type="ECO:0000313" key="7">
    <source>
        <dbReference type="EMBL" id="PKC66939.1"/>
    </source>
</evidence>
<dbReference type="InterPro" id="IPR006597">
    <property type="entry name" value="Sel1-like"/>
</dbReference>
<accession>A0A2N0RUG7</accession>
<name>A0A2N0RUG7_9GLOM</name>
<dbReference type="VEuPathDB" id="FungiDB:RhiirFUN_017607"/>
<feature type="compositionally biased region" description="Low complexity" evidence="5">
    <location>
        <begin position="869"/>
        <end position="885"/>
    </location>
</feature>
<evidence type="ECO:0000256" key="3">
    <source>
        <dbReference type="ARBA" id="ARBA00022777"/>
    </source>
</evidence>
<protein>
    <recommendedName>
        <fullName evidence="6">Protein kinase domain-containing protein</fullName>
    </recommendedName>
</protein>
<dbReference type="InterPro" id="IPR001245">
    <property type="entry name" value="Ser-Thr/Tyr_kinase_cat_dom"/>
</dbReference>
<dbReference type="InterPro" id="IPR011990">
    <property type="entry name" value="TPR-like_helical_dom_sf"/>
</dbReference>
<evidence type="ECO:0000259" key="6">
    <source>
        <dbReference type="PROSITE" id="PS50011"/>
    </source>
</evidence>
<feature type="compositionally biased region" description="Low complexity" evidence="5">
    <location>
        <begin position="827"/>
        <end position="851"/>
    </location>
</feature>
<evidence type="ECO:0000256" key="2">
    <source>
        <dbReference type="ARBA" id="ARBA00022741"/>
    </source>
</evidence>
<organism evidence="7 8">
    <name type="scientific">Rhizophagus irregularis</name>
    <dbReference type="NCBI Taxonomy" id="588596"/>
    <lineage>
        <taxon>Eukaryota</taxon>
        <taxon>Fungi</taxon>
        <taxon>Fungi incertae sedis</taxon>
        <taxon>Mucoromycota</taxon>
        <taxon>Glomeromycotina</taxon>
        <taxon>Glomeromycetes</taxon>
        <taxon>Glomerales</taxon>
        <taxon>Glomeraceae</taxon>
        <taxon>Rhizophagus</taxon>
    </lineage>
</organism>
<dbReference type="InterPro" id="IPR051681">
    <property type="entry name" value="Ser/Thr_Kinases-Pseudokinases"/>
</dbReference>
<dbReference type="GO" id="GO:0004674">
    <property type="term" value="F:protein serine/threonine kinase activity"/>
    <property type="evidence" value="ECO:0007669"/>
    <property type="project" value="TreeGrafter"/>
</dbReference>
<dbReference type="SMART" id="SM00671">
    <property type="entry name" value="SEL1"/>
    <property type="match status" value="2"/>
</dbReference>
<dbReference type="EMBL" id="LLXH01000426">
    <property type="protein sequence ID" value="PKC66939.1"/>
    <property type="molecule type" value="Genomic_DNA"/>
</dbReference>
<dbReference type="Gene3D" id="1.10.510.10">
    <property type="entry name" value="Transferase(Phosphotransferase) domain 1"/>
    <property type="match status" value="1"/>
</dbReference>
<keyword evidence="2" id="KW-0547">Nucleotide-binding</keyword>
<sequence length="892" mass="103415">DYEKLYTDCWNHEPDDRPIIQNVVARLEAIMTKYNITERSAWTPPINSLSHNNLPRGFNNNMNNTIKVEPLKSPSKAPQTNFYKQKSEKDIVDGIAALADDIYDRNKKQRILNYIKEHHKTSGEIFDWLSNNQSEANSLLVLGDFYYLGIATLADNKKAYKYYEEAGNKGNSLAQYTLGILSEKEERDTCAAMYWFNESAKQGNQKAINNFYRLQKFFFSFIILSNKTKFNVVTRVDWTNWIKEGISNKIIKYYEYNSFSSVKEIGFGNSRKVYRANWKSSRNPLALKTINEDTAEKIIYWLKLQHYRYDSSRKYMLVMEYADSGTLRRYLKENFSSLTWNDKSVIAYQLAYAVSCLHDENIIHGDLHSDNVLVHQNTIKLADFGVNPERFYSDEYSLIKGDIYNVGLLLWEISSGRPPFNGENSYRRPIPNTPKDYVTIYTDCWKEDPPTIYDIVARLEAIMERNFETSNDYQLYDFNREIQNSNSSFVEDLYSCNSDEDIQKYISSLERTEKDFHLQNSNIQQSSFEKTTKDFRSYDSKSNIQKPISSFAKDFYSCNSDIDISSLGRTEDFQLHDSNSSFKQLGSERTTKDFRSCDSNSNSLSSFAKDFYTCNSKISTQQCFSSLDKVAEDSYSYNSDADIQQPSFVRTTTKDFRPYNSNSNVQKPISSFTKDSYSYNSDVDIQQPSFVRTTTKDFRPYNSNSNVQKPISSFTKDSYSYNSDVDIQQPSFVRTTTKDFRPYNSNSNVQKPISSFTKDSYSYNSDVDIQQPSFVRTTTKDFRPYNSNSNVQKPISSFAKDFYSYSSDTDIQQCISSFERDFQLHDSNSNYENNNSYNSNVNNQQSISGSSRINSLPYDSDIEDLIGSINNDTSSSRNNNNKSPSDFWKYLK</sequence>
<dbReference type="Proteomes" id="UP000232688">
    <property type="component" value="Unassembled WGS sequence"/>
</dbReference>
<keyword evidence="3" id="KW-0418">Kinase</keyword>
<dbReference type="PROSITE" id="PS50011">
    <property type="entry name" value="PROTEIN_KINASE_DOM"/>
    <property type="match status" value="1"/>
</dbReference>
<dbReference type="AlphaFoldDB" id="A0A2N0RUG7"/>
<dbReference type="PANTHER" id="PTHR44329:SF288">
    <property type="entry name" value="MITOGEN-ACTIVATED PROTEIN KINASE KINASE KINASE 20"/>
    <property type="match status" value="1"/>
</dbReference>